<evidence type="ECO:0000313" key="2">
    <source>
        <dbReference type="EMBL" id="SEO20496.1"/>
    </source>
</evidence>
<name>A0A1H8MTJ7_9EURY</name>
<dbReference type="SUPFAM" id="SSF51430">
    <property type="entry name" value="NAD(P)-linked oxidoreductase"/>
    <property type="match status" value="1"/>
</dbReference>
<proteinExistence type="predicted"/>
<sequence length="85" mass="9203">MPHLQGGGDMIDEQLGELAAEAGVTMARIDLAWFLRQNTIDVTIIGTTRIEYLEDAVGATDLGLSNSEIESLEEPYEPLPVASQD</sequence>
<keyword evidence="3" id="KW-1185">Reference proteome</keyword>
<dbReference type="InterPro" id="IPR023210">
    <property type="entry name" value="NADP_OxRdtase_dom"/>
</dbReference>
<reference evidence="3" key="1">
    <citation type="submission" date="2016-10" db="EMBL/GenBank/DDBJ databases">
        <authorList>
            <person name="Varghese N."/>
            <person name="Submissions S."/>
        </authorList>
    </citation>
    <scope>NUCLEOTIDE SEQUENCE [LARGE SCALE GENOMIC DNA]</scope>
    <source>
        <strain evidence="3">IBRC-M 10043</strain>
    </source>
</reference>
<dbReference type="AlphaFoldDB" id="A0A1H8MTJ7"/>
<dbReference type="Gene3D" id="3.20.20.100">
    <property type="entry name" value="NADP-dependent oxidoreductase domain"/>
    <property type="match status" value="1"/>
</dbReference>
<evidence type="ECO:0000313" key="3">
    <source>
        <dbReference type="Proteomes" id="UP000198775"/>
    </source>
</evidence>
<organism evidence="2 3">
    <name type="scientific">Halorientalis persicus</name>
    <dbReference type="NCBI Taxonomy" id="1367881"/>
    <lineage>
        <taxon>Archaea</taxon>
        <taxon>Methanobacteriati</taxon>
        <taxon>Methanobacteriota</taxon>
        <taxon>Stenosarchaea group</taxon>
        <taxon>Halobacteria</taxon>
        <taxon>Halobacteriales</taxon>
        <taxon>Haloarculaceae</taxon>
        <taxon>Halorientalis</taxon>
    </lineage>
</organism>
<dbReference type="Pfam" id="PF00248">
    <property type="entry name" value="Aldo_ket_red"/>
    <property type="match status" value="1"/>
</dbReference>
<dbReference type="InterPro" id="IPR036812">
    <property type="entry name" value="NAD(P)_OxRdtase_dom_sf"/>
</dbReference>
<feature type="domain" description="NADP-dependent oxidoreductase" evidence="1">
    <location>
        <begin position="12"/>
        <end position="74"/>
    </location>
</feature>
<evidence type="ECO:0000259" key="1">
    <source>
        <dbReference type="Pfam" id="PF00248"/>
    </source>
</evidence>
<gene>
    <name evidence="2" type="ORF">SAMN05216388_1009113</name>
</gene>
<protein>
    <submittedName>
        <fullName evidence="2">Aldo/keto reductase family protein</fullName>
    </submittedName>
</protein>
<accession>A0A1H8MTJ7</accession>
<dbReference type="EMBL" id="FOCX01000009">
    <property type="protein sequence ID" value="SEO20496.1"/>
    <property type="molecule type" value="Genomic_DNA"/>
</dbReference>
<dbReference type="Proteomes" id="UP000198775">
    <property type="component" value="Unassembled WGS sequence"/>
</dbReference>